<evidence type="ECO:0000313" key="1">
    <source>
        <dbReference type="EMBL" id="KAI4859018.1"/>
    </source>
</evidence>
<reference evidence="1 2" key="1">
    <citation type="journal article" date="2022" name="New Phytol.">
        <title>Ecological generalism drives hyperdiversity of secondary metabolite gene clusters in xylarialean endophytes.</title>
        <authorList>
            <person name="Franco M.E.E."/>
            <person name="Wisecaver J.H."/>
            <person name="Arnold A.E."/>
            <person name="Ju Y.M."/>
            <person name="Slot J.C."/>
            <person name="Ahrendt S."/>
            <person name="Moore L.P."/>
            <person name="Eastman K.E."/>
            <person name="Scott K."/>
            <person name="Konkel Z."/>
            <person name="Mondo S.J."/>
            <person name="Kuo A."/>
            <person name="Hayes R.D."/>
            <person name="Haridas S."/>
            <person name="Andreopoulos B."/>
            <person name="Riley R."/>
            <person name="LaButti K."/>
            <person name="Pangilinan J."/>
            <person name="Lipzen A."/>
            <person name="Amirebrahimi M."/>
            <person name="Yan J."/>
            <person name="Adam C."/>
            <person name="Keymanesh K."/>
            <person name="Ng V."/>
            <person name="Louie K."/>
            <person name="Northen T."/>
            <person name="Drula E."/>
            <person name="Henrissat B."/>
            <person name="Hsieh H.M."/>
            <person name="Youens-Clark K."/>
            <person name="Lutzoni F."/>
            <person name="Miadlikowska J."/>
            <person name="Eastwood D.C."/>
            <person name="Hamelin R.C."/>
            <person name="Grigoriev I.V."/>
            <person name="U'Ren J.M."/>
        </authorList>
    </citation>
    <scope>NUCLEOTIDE SEQUENCE [LARGE SCALE GENOMIC DNA]</scope>
    <source>
        <strain evidence="1 2">CBS 119005</strain>
    </source>
</reference>
<organism evidence="1 2">
    <name type="scientific">Hypoxylon rubiginosum</name>
    <dbReference type="NCBI Taxonomy" id="110542"/>
    <lineage>
        <taxon>Eukaryota</taxon>
        <taxon>Fungi</taxon>
        <taxon>Dikarya</taxon>
        <taxon>Ascomycota</taxon>
        <taxon>Pezizomycotina</taxon>
        <taxon>Sordariomycetes</taxon>
        <taxon>Xylariomycetidae</taxon>
        <taxon>Xylariales</taxon>
        <taxon>Hypoxylaceae</taxon>
        <taxon>Hypoxylon</taxon>
    </lineage>
</organism>
<accession>A0ACB9YJ98</accession>
<dbReference type="Proteomes" id="UP001497700">
    <property type="component" value="Unassembled WGS sequence"/>
</dbReference>
<sequence length="308" mass="36105">MRLLNTRTLELVDKQTVDEQSVDEQFDVPKYAILSHRWTEEEVTFQDMKKSGQRSRQKSGWSKIKEFCRKASKRGYEYAWVDTCCIDKTSSAEFAEAINSMFDWYRKADVCYVYLADYEHGAEPEEQLPFCEWFGRGWTLQELIAPDNVWFYDEEWTYIGSKDDLCDLISRITSIPVPVLRGQEPHSDYSVAQRMSWAAYRETTRVEDTAYCLLGLFGINMPLLYGEREKAFFRLQQEILKSIYDQTIFAWDPAESRVFDTSILAGSPRNFKHSSQILTPDGTLAKTSREWVRDVTISVTERTRLIRR</sequence>
<proteinExistence type="predicted"/>
<gene>
    <name evidence="1" type="ORF">F4820DRAFT_462820</name>
</gene>
<evidence type="ECO:0000313" key="2">
    <source>
        <dbReference type="Proteomes" id="UP001497700"/>
    </source>
</evidence>
<protein>
    <submittedName>
        <fullName evidence="1">Heterokaryon incompatibility protein-domain-containing protein</fullName>
    </submittedName>
</protein>
<name>A0ACB9YJ98_9PEZI</name>
<comment type="caution">
    <text evidence="1">The sequence shown here is derived from an EMBL/GenBank/DDBJ whole genome shotgun (WGS) entry which is preliminary data.</text>
</comment>
<keyword evidence="2" id="KW-1185">Reference proteome</keyword>
<dbReference type="EMBL" id="MU393664">
    <property type="protein sequence ID" value="KAI4859018.1"/>
    <property type="molecule type" value="Genomic_DNA"/>
</dbReference>